<keyword evidence="4 9" id="KW-0813">Transport</keyword>
<evidence type="ECO:0000313" key="13">
    <source>
        <dbReference type="Proteomes" id="UP001219933"/>
    </source>
</evidence>
<dbReference type="GO" id="GO:0005737">
    <property type="term" value="C:cytoplasm"/>
    <property type="evidence" value="ECO:0007669"/>
    <property type="project" value="UniProtKB-SubCell"/>
</dbReference>
<comment type="function">
    <text evidence="9">tRNA nucleus export receptor which facilitates tRNA translocation across the nuclear pore complex.</text>
</comment>
<protein>
    <recommendedName>
        <fullName evidence="3 9">Exportin-T</fullName>
    </recommendedName>
    <alternativeName>
        <fullName evidence="9">Exportin(tRNA)</fullName>
    </alternativeName>
    <alternativeName>
        <fullName evidence="9">tRNA exportin</fullName>
    </alternativeName>
</protein>
<evidence type="ECO:0000256" key="7">
    <source>
        <dbReference type="ARBA" id="ARBA00022884"/>
    </source>
</evidence>
<dbReference type="InterPro" id="IPR011989">
    <property type="entry name" value="ARM-like"/>
</dbReference>
<evidence type="ECO:0000256" key="4">
    <source>
        <dbReference type="ARBA" id="ARBA00022448"/>
    </source>
</evidence>
<evidence type="ECO:0000256" key="5">
    <source>
        <dbReference type="ARBA" id="ARBA00022490"/>
    </source>
</evidence>
<proteinExistence type="inferred from homology"/>
<dbReference type="GO" id="GO:0005643">
    <property type="term" value="C:nuclear pore"/>
    <property type="evidence" value="ECO:0007669"/>
    <property type="project" value="TreeGrafter"/>
</dbReference>
<keyword evidence="5 9" id="KW-0963">Cytoplasm</keyword>
<keyword evidence="8 9" id="KW-0539">Nucleus</keyword>
<dbReference type="InterPro" id="IPR013598">
    <property type="entry name" value="Exportin-1/Importin-b-like"/>
</dbReference>
<dbReference type="PANTHER" id="PTHR15952">
    <property type="entry name" value="EXPORTIN-T/LOS1"/>
    <property type="match status" value="1"/>
</dbReference>
<comment type="subcellular location">
    <subcellularLocation>
        <location evidence="1 9">Cytoplasm</location>
    </subcellularLocation>
    <subcellularLocation>
        <location evidence="9">Nucleus</location>
    </subcellularLocation>
    <text evidence="9">Shuttles between the nucleus and the cytoplasm.</text>
</comment>
<dbReference type="SUPFAM" id="SSF48371">
    <property type="entry name" value="ARM repeat"/>
    <property type="match status" value="1"/>
</dbReference>
<dbReference type="InterPro" id="IPR045546">
    <property type="entry name" value="Exportin-T_C"/>
</dbReference>
<feature type="domain" description="Exportin-1/Importin-beta-like" evidence="10">
    <location>
        <begin position="117"/>
        <end position="301"/>
    </location>
</feature>
<evidence type="ECO:0000256" key="9">
    <source>
        <dbReference type="RuleBase" id="RU366037"/>
    </source>
</evidence>
<feature type="domain" description="Exportin-T C-terminal" evidence="11">
    <location>
        <begin position="371"/>
        <end position="1074"/>
    </location>
</feature>
<organism evidence="12 13">
    <name type="scientific">Malassezia cuniculi</name>
    <dbReference type="NCBI Taxonomy" id="948313"/>
    <lineage>
        <taxon>Eukaryota</taxon>
        <taxon>Fungi</taxon>
        <taxon>Dikarya</taxon>
        <taxon>Basidiomycota</taxon>
        <taxon>Ustilaginomycotina</taxon>
        <taxon>Malasseziomycetes</taxon>
        <taxon>Malasseziales</taxon>
        <taxon>Malasseziaceae</taxon>
        <taxon>Malassezia</taxon>
    </lineage>
</organism>
<accession>A0AAF0EWH6</accession>
<keyword evidence="7 9" id="KW-0694">RNA-binding</keyword>
<dbReference type="Pfam" id="PF08389">
    <property type="entry name" value="Xpo1"/>
    <property type="match status" value="1"/>
</dbReference>
<dbReference type="Proteomes" id="UP001219933">
    <property type="component" value="Chromosome 1"/>
</dbReference>
<dbReference type="Pfam" id="PF19282">
    <property type="entry name" value="Exportin-T"/>
    <property type="match status" value="1"/>
</dbReference>
<dbReference type="InterPro" id="IPR040017">
    <property type="entry name" value="XPOT"/>
</dbReference>
<keyword evidence="13" id="KW-1185">Reference proteome</keyword>
<keyword evidence="6 9" id="KW-0820">tRNA-binding</keyword>
<evidence type="ECO:0000256" key="8">
    <source>
        <dbReference type="ARBA" id="ARBA00023242"/>
    </source>
</evidence>
<dbReference type="GO" id="GO:0016363">
    <property type="term" value="C:nuclear matrix"/>
    <property type="evidence" value="ECO:0007669"/>
    <property type="project" value="TreeGrafter"/>
</dbReference>
<name>A0AAF0EWH6_9BASI</name>
<evidence type="ECO:0000256" key="1">
    <source>
        <dbReference type="ARBA" id="ARBA00004496"/>
    </source>
</evidence>
<dbReference type="Gene3D" id="1.25.10.10">
    <property type="entry name" value="Leucine-rich Repeat Variant"/>
    <property type="match status" value="1"/>
</dbReference>
<evidence type="ECO:0000256" key="6">
    <source>
        <dbReference type="ARBA" id="ARBA00022555"/>
    </source>
</evidence>
<evidence type="ECO:0000259" key="10">
    <source>
        <dbReference type="Pfam" id="PF08389"/>
    </source>
</evidence>
<dbReference type="EMBL" id="CP119877">
    <property type="protein sequence ID" value="WFD34042.1"/>
    <property type="molecule type" value="Genomic_DNA"/>
</dbReference>
<evidence type="ECO:0000256" key="3">
    <source>
        <dbReference type="ARBA" id="ARBA00018928"/>
    </source>
</evidence>
<dbReference type="InterPro" id="IPR016024">
    <property type="entry name" value="ARM-type_fold"/>
</dbReference>
<comment type="similarity">
    <text evidence="2 9">Belongs to the exportin family.</text>
</comment>
<dbReference type="AlphaFoldDB" id="A0AAF0EWH6"/>
<evidence type="ECO:0000256" key="2">
    <source>
        <dbReference type="ARBA" id="ARBA00009466"/>
    </source>
</evidence>
<dbReference type="PANTHER" id="PTHR15952:SF11">
    <property type="entry name" value="EXPORTIN-T"/>
    <property type="match status" value="1"/>
</dbReference>
<evidence type="ECO:0000259" key="11">
    <source>
        <dbReference type="Pfam" id="PF19282"/>
    </source>
</evidence>
<evidence type="ECO:0000313" key="12">
    <source>
        <dbReference type="EMBL" id="WFD34042.1"/>
    </source>
</evidence>
<dbReference type="GO" id="GO:0031267">
    <property type="term" value="F:small GTPase binding"/>
    <property type="evidence" value="ECO:0007669"/>
    <property type="project" value="InterPro"/>
</dbReference>
<gene>
    <name evidence="12" type="primary">LOS1</name>
    <name evidence="12" type="ORF">MCUN1_000870</name>
</gene>
<dbReference type="GO" id="GO:0071528">
    <property type="term" value="P:tRNA re-export from nucleus"/>
    <property type="evidence" value="ECO:0007669"/>
    <property type="project" value="UniProtKB-UniRule"/>
</dbReference>
<reference evidence="12" key="1">
    <citation type="submission" date="2023-03" db="EMBL/GenBank/DDBJ databases">
        <title>Mating type loci evolution in Malassezia.</title>
        <authorList>
            <person name="Coelho M.A."/>
        </authorList>
    </citation>
    <scope>NUCLEOTIDE SEQUENCE</scope>
    <source>
        <strain evidence="12">CBS 11721</strain>
    </source>
</reference>
<sequence length="1078" mass="117257">MDSEVQLVQAADIASNAATVDPAIVSQALQYLEQLKQATHESWSTGWAVWTARDDSGSGPKYGAAVRMFGLNLVDDYLDNRCVADARAAEALGMLHESALAYLECEFVRGNGEQGVAFLRNKFAQTMALLLLQSASLTNNNTLFPALLTLCRTHPADSPAVLADGSPALNAMATDLVLRVLHDLSLSLGSDVTLRSVRGKERLQRDALVRDVVRAHHAPAIATLLWKVIEESLAASGTGTGPRQLNGNTAAALSQLSMAVVGDYVTWIDISLIVNVETLPLLFASLRAELAALRCVTCDTLCEIVGKGMKPADKLALMQALNLGPVITTLESSTRSEAHVEFREHLARLVNALCTELCKVAEDTTGAEEASRDAAQRALVDTLPLELAFLTDEYDEPAEQVLPSLYLVVAMYKKLKRRAGSGLSESQSAFVTQLLTLVLRKLQFNGDFDWEDTSLVGGAASAENDDEEEDDEPLVRFYELRKQLQVLLGAIAGIDEPLVSRTILNLIGQTLSSGEASRLPWEQAELVLHAASCCGEVLTSVRGNKVGLGPHSFVQLPEDPGKSRGVKQSVSVYQALPRNDLGEIMQLVLRSTISMHAHPVVQMQYFEVIVRYASSFVLWPDLLPDALSAFLDARGLRNEHAGMRRRINYLFYRFVREVRSALPGEFIPKLLEGMQDSFCIQAVLPAAQPDEDVLAKATEKAGAFDSQLYLFDTAGLLIAALGSTPDTQVMLLKAITGPLAAQLEQAVEAARASPGNLQPVLQVHHLMLALSTLAKGFPDYDAGRVTEPAWIPEFKPLTEHIVLALTALNRFQIVREAARGAFARIVASTGPAVLPYIPSLVDALVNQVTEGELVDLLSFFGLLTNKYKENVRDVMDDLLSALLNRIFSFLNQGITGTDDILSRADTERAYFGLLNALLNASLDGVLLSDKNRPQLETVLQSLVYYAENAEPASQRAAINVLARLISLWARSGDSAAVPGFEQFVYSAALPLVFQVPSKATFDSSDAQSQLVLTELAALLRTIYQARGDEFLRYLTEVFLPGVQCPGELAAEFVQNVQTLNTKPLKRYLDSFIAKSRGA</sequence>
<dbReference type="GO" id="GO:0000049">
    <property type="term" value="F:tRNA binding"/>
    <property type="evidence" value="ECO:0007669"/>
    <property type="project" value="UniProtKB-UniRule"/>
</dbReference>